<feature type="domain" description="Histone deacetylase" evidence="2">
    <location>
        <begin position="32"/>
        <end position="256"/>
    </location>
</feature>
<organism evidence="3 4">
    <name type="scientific">Methermicoccus shengliensis</name>
    <dbReference type="NCBI Taxonomy" id="660064"/>
    <lineage>
        <taxon>Archaea</taxon>
        <taxon>Methanobacteriati</taxon>
        <taxon>Methanobacteriota</taxon>
        <taxon>Stenosarchaea group</taxon>
        <taxon>Methanomicrobia</taxon>
        <taxon>Methanosarcinales</taxon>
        <taxon>Methermicoccaceae</taxon>
        <taxon>Methermicoccus</taxon>
    </lineage>
</organism>
<keyword evidence="1" id="KW-1133">Transmembrane helix</keyword>
<gene>
    <name evidence="3" type="ORF">HA299_02430</name>
</gene>
<name>A0A832VX65_9EURY</name>
<dbReference type="Gene3D" id="3.40.800.20">
    <property type="entry name" value="Histone deacetylase domain"/>
    <property type="match status" value="1"/>
</dbReference>
<dbReference type="AlphaFoldDB" id="A0A832VX65"/>
<dbReference type="PANTHER" id="PTHR10625:SF10">
    <property type="entry name" value="HISTONE DEACETYLASE HDAC1"/>
    <property type="match status" value="1"/>
</dbReference>
<keyword evidence="1" id="KW-0472">Membrane</keyword>
<dbReference type="InterPro" id="IPR023696">
    <property type="entry name" value="Ureohydrolase_dom_sf"/>
</dbReference>
<evidence type="ECO:0000313" key="4">
    <source>
        <dbReference type="Proteomes" id="UP000600363"/>
    </source>
</evidence>
<dbReference type="GO" id="GO:0004407">
    <property type="term" value="F:histone deacetylase activity"/>
    <property type="evidence" value="ECO:0007669"/>
    <property type="project" value="TreeGrafter"/>
</dbReference>
<dbReference type="InterPro" id="IPR037138">
    <property type="entry name" value="His_deacetylse_dom_sf"/>
</dbReference>
<dbReference type="EMBL" id="DUIH01000009">
    <property type="protein sequence ID" value="HIH69468.1"/>
    <property type="molecule type" value="Genomic_DNA"/>
</dbReference>
<evidence type="ECO:0000256" key="1">
    <source>
        <dbReference type="SAM" id="Phobius"/>
    </source>
</evidence>
<reference evidence="3" key="1">
    <citation type="journal article" date="2020" name="bioRxiv">
        <title>A rank-normalized archaeal taxonomy based on genome phylogeny resolves widespread incomplete and uneven classifications.</title>
        <authorList>
            <person name="Rinke C."/>
            <person name="Chuvochina M."/>
            <person name="Mussig A.J."/>
            <person name="Chaumeil P.-A."/>
            <person name="Waite D.W."/>
            <person name="Whitman W.B."/>
            <person name="Parks D.H."/>
            <person name="Hugenholtz P."/>
        </authorList>
    </citation>
    <scope>NUCLEOTIDE SEQUENCE</scope>
    <source>
        <strain evidence="3">UBA12518</strain>
    </source>
</reference>
<dbReference type="Proteomes" id="UP000600363">
    <property type="component" value="Unassembled WGS sequence"/>
</dbReference>
<dbReference type="CDD" id="cd09992">
    <property type="entry name" value="HDAC_classII"/>
    <property type="match status" value="1"/>
</dbReference>
<feature type="transmembrane region" description="Helical" evidence="1">
    <location>
        <begin position="38"/>
        <end position="58"/>
    </location>
</feature>
<evidence type="ECO:0000259" key="2">
    <source>
        <dbReference type="Pfam" id="PF00850"/>
    </source>
</evidence>
<comment type="caution">
    <text evidence="3">The sequence shown here is derived from an EMBL/GenBank/DDBJ whole genome shotgun (WGS) entry which is preliminary data.</text>
</comment>
<keyword evidence="1" id="KW-0812">Transmembrane</keyword>
<dbReference type="InterPro" id="IPR023801">
    <property type="entry name" value="His_deacetylse_dom"/>
</dbReference>
<dbReference type="PANTHER" id="PTHR10625">
    <property type="entry name" value="HISTONE DEACETYLASE HDAC1-RELATED"/>
    <property type="match status" value="1"/>
</dbReference>
<accession>A0A832VX65</accession>
<dbReference type="PRINTS" id="PR01270">
    <property type="entry name" value="HDASUPER"/>
</dbReference>
<sequence>MRPDGERAFRAHLGLHREATWARGAGHTSRCRYPLSSFSLDAALLAAGGVLIGIVGALEGAKVFALVRPPGHHATRNRGMGFCLLNSPAIAAQHVLDCRAASRVLIVDFDQHHGNGTQEIFYHTSSVLYVSTHCPHIFPGTGSMEEIGEGDGEGFTVNLPMSAGSGDVEYALVYRDVVLPIALQYAPDVVIVSAGFDIHRYDPLGRMDVTERGICAVVSTCLFIAEQCCGGGVIFELEGGYHLDALARSVGAVLRQMLSEHPSPPEHFVPEMDEKVPPSVRHLKEKVRRTFSQYWEL</sequence>
<dbReference type="InterPro" id="IPR000286">
    <property type="entry name" value="HDACs"/>
</dbReference>
<proteinExistence type="predicted"/>
<dbReference type="Pfam" id="PF00850">
    <property type="entry name" value="Hist_deacetyl"/>
    <property type="match status" value="1"/>
</dbReference>
<dbReference type="SUPFAM" id="SSF52768">
    <property type="entry name" value="Arginase/deacetylase"/>
    <property type="match status" value="1"/>
</dbReference>
<evidence type="ECO:0000313" key="3">
    <source>
        <dbReference type="EMBL" id="HIH69468.1"/>
    </source>
</evidence>
<protein>
    <submittedName>
        <fullName evidence="3">Histone deacetylase</fullName>
    </submittedName>
</protein>
<dbReference type="GO" id="GO:0040029">
    <property type="term" value="P:epigenetic regulation of gene expression"/>
    <property type="evidence" value="ECO:0007669"/>
    <property type="project" value="TreeGrafter"/>
</dbReference>